<gene>
    <name evidence="6" type="ORF">AYO20_08393</name>
</gene>
<feature type="region of interest" description="Disordered" evidence="4">
    <location>
        <begin position="1"/>
        <end position="78"/>
    </location>
</feature>
<dbReference type="CDD" id="cd14008">
    <property type="entry name" value="STKc_LKB1_CaMKK"/>
    <property type="match status" value="1"/>
</dbReference>
<dbReference type="RefSeq" id="XP_022497402.1">
    <property type="nucleotide sequence ID" value="XM_022646671.1"/>
</dbReference>
<feature type="compositionally biased region" description="Polar residues" evidence="4">
    <location>
        <begin position="548"/>
        <end position="561"/>
    </location>
</feature>
<organism evidence="6 7">
    <name type="scientific">Fonsecaea nubica</name>
    <dbReference type="NCBI Taxonomy" id="856822"/>
    <lineage>
        <taxon>Eukaryota</taxon>
        <taxon>Fungi</taxon>
        <taxon>Dikarya</taxon>
        <taxon>Ascomycota</taxon>
        <taxon>Pezizomycotina</taxon>
        <taxon>Eurotiomycetes</taxon>
        <taxon>Chaetothyriomycetidae</taxon>
        <taxon>Chaetothyriales</taxon>
        <taxon>Herpotrichiellaceae</taxon>
        <taxon>Fonsecaea</taxon>
    </lineage>
</organism>
<dbReference type="Proteomes" id="UP000185904">
    <property type="component" value="Unassembled WGS sequence"/>
</dbReference>
<name>A0A178CMW6_9EURO</name>
<evidence type="ECO:0000313" key="7">
    <source>
        <dbReference type="Proteomes" id="UP000185904"/>
    </source>
</evidence>
<dbReference type="FunFam" id="1.10.510.10:FF:000995">
    <property type="entry name" value="BcCMK3, calcium/calmodulin-dependent protein kinase"/>
    <property type="match status" value="1"/>
</dbReference>
<dbReference type="InterPro" id="IPR011009">
    <property type="entry name" value="Kinase-like_dom_sf"/>
</dbReference>
<keyword evidence="1 3" id="KW-0547">Nucleotide-binding</keyword>
<dbReference type="PROSITE" id="PS50011">
    <property type="entry name" value="PROTEIN_KINASE_DOM"/>
    <property type="match status" value="1"/>
</dbReference>
<protein>
    <recommendedName>
        <fullName evidence="5">Protein kinase domain-containing protein</fullName>
    </recommendedName>
</protein>
<dbReference type="Gene3D" id="3.30.200.20">
    <property type="entry name" value="Phosphorylase Kinase, domain 1"/>
    <property type="match status" value="1"/>
</dbReference>
<feature type="region of interest" description="Disordered" evidence="4">
    <location>
        <begin position="521"/>
        <end position="561"/>
    </location>
</feature>
<dbReference type="SMART" id="SM00220">
    <property type="entry name" value="S_TKc"/>
    <property type="match status" value="1"/>
</dbReference>
<feature type="region of interest" description="Disordered" evidence="4">
    <location>
        <begin position="761"/>
        <end position="808"/>
    </location>
</feature>
<evidence type="ECO:0000259" key="5">
    <source>
        <dbReference type="PROSITE" id="PS50011"/>
    </source>
</evidence>
<dbReference type="GeneID" id="34591798"/>
<evidence type="ECO:0000256" key="3">
    <source>
        <dbReference type="PROSITE-ProRule" id="PRU10141"/>
    </source>
</evidence>
<dbReference type="InterPro" id="IPR017441">
    <property type="entry name" value="Protein_kinase_ATP_BS"/>
</dbReference>
<feature type="compositionally biased region" description="Polar residues" evidence="4">
    <location>
        <begin position="784"/>
        <end position="794"/>
    </location>
</feature>
<dbReference type="GO" id="GO:0005524">
    <property type="term" value="F:ATP binding"/>
    <property type="evidence" value="ECO:0007669"/>
    <property type="project" value="UniProtKB-UniRule"/>
</dbReference>
<evidence type="ECO:0000256" key="4">
    <source>
        <dbReference type="SAM" id="MobiDB-lite"/>
    </source>
</evidence>
<dbReference type="PROSITE" id="PS00107">
    <property type="entry name" value="PROTEIN_KINASE_ATP"/>
    <property type="match status" value="1"/>
</dbReference>
<dbReference type="InterPro" id="IPR008271">
    <property type="entry name" value="Ser/Thr_kinase_AS"/>
</dbReference>
<feature type="compositionally biased region" description="Basic and acidic residues" evidence="4">
    <location>
        <begin position="798"/>
        <end position="808"/>
    </location>
</feature>
<evidence type="ECO:0000256" key="1">
    <source>
        <dbReference type="ARBA" id="ARBA00022741"/>
    </source>
</evidence>
<dbReference type="Pfam" id="PF00069">
    <property type="entry name" value="Pkinase"/>
    <property type="match status" value="1"/>
</dbReference>
<dbReference type="OrthoDB" id="68483at2759"/>
<keyword evidence="2 3" id="KW-0067">ATP-binding</keyword>
<dbReference type="EMBL" id="LVCJ01000065">
    <property type="protein sequence ID" value="OAL31158.1"/>
    <property type="molecule type" value="Genomic_DNA"/>
</dbReference>
<dbReference type="PANTHER" id="PTHR24346:SF77">
    <property type="entry name" value="SERINE THREONINE PROTEIN KINASE"/>
    <property type="match status" value="1"/>
</dbReference>
<keyword evidence="7" id="KW-1185">Reference proteome</keyword>
<dbReference type="FunFam" id="3.30.200.20:FF:000447">
    <property type="entry name" value="Calcium/calmodulin dependent protein kinase"/>
    <property type="match status" value="1"/>
</dbReference>
<accession>A0A178CMW6</accession>
<feature type="compositionally biased region" description="Basic and acidic residues" evidence="4">
    <location>
        <begin position="532"/>
        <end position="547"/>
    </location>
</feature>
<feature type="domain" description="Protein kinase" evidence="5">
    <location>
        <begin position="107"/>
        <end position="403"/>
    </location>
</feature>
<feature type="compositionally biased region" description="Polar residues" evidence="4">
    <location>
        <begin position="1"/>
        <end position="12"/>
    </location>
</feature>
<dbReference type="GO" id="GO:0035556">
    <property type="term" value="P:intracellular signal transduction"/>
    <property type="evidence" value="ECO:0007669"/>
    <property type="project" value="TreeGrafter"/>
</dbReference>
<dbReference type="PROSITE" id="PS00108">
    <property type="entry name" value="PROTEIN_KINASE_ST"/>
    <property type="match status" value="1"/>
</dbReference>
<dbReference type="GO" id="GO:0005737">
    <property type="term" value="C:cytoplasm"/>
    <property type="evidence" value="ECO:0007669"/>
    <property type="project" value="TreeGrafter"/>
</dbReference>
<proteinExistence type="predicted"/>
<dbReference type="GO" id="GO:0004674">
    <property type="term" value="F:protein serine/threonine kinase activity"/>
    <property type="evidence" value="ECO:0007669"/>
    <property type="project" value="TreeGrafter"/>
</dbReference>
<dbReference type="Gene3D" id="1.10.510.10">
    <property type="entry name" value="Transferase(Phosphotransferase) domain 1"/>
    <property type="match status" value="1"/>
</dbReference>
<dbReference type="InterPro" id="IPR000719">
    <property type="entry name" value="Prot_kinase_dom"/>
</dbReference>
<dbReference type="PANTHER" id="PTHR24346">
    <property type="entry name" value="MAP/MICROTUBULE AFFINITY-REGULATING KINASE"/>
    <property type="match status" value="1"/>
</dbReference>
<sequence length="882" mass="99049">MDIVASPTSTSAEEAFRFPVSNAQDQPRDRPQSHVNALREAANANDSSASQKPPVFKHLSSPEYNTPSRHHRRTPSAARQVKESLNARSEYVTSKDDGVAEHRINQYIIKQEIGRGSFGAVHLAIDQYGKEYAVKEFSKARLRKRAQSHILRKPLSQRRRGALQGFNSPLHRNVGNEGELQASAIDLIKEEIAIMKKLNHPNLVSLIEVLDDPTEDSLYMVLEMCKKGVVMKVGLEERADPYPDHVCRYWFRDLILGIEYLHAQGVVHRDIKPDNCLVTEDDVLKVVDFGVSEMFEKDSEMRTAKSAGSPAFLPPELCIARHGDVSGRAADIWSMGVTLYCLKYGRIPFEKTGIFELYEAIKTEEPDLGDEIDEDFRDLMNRILEKDPHKRIKMRELREHPWVTNKGTDRLLPEEENTADLVEPPTEAEMNAAITKNVRNLMTVVKAVNKFKSLVGKDKPKGITSILGDQDGAHFSQPPAAMIKDSGSLPLKSHSFSVFGQEHTGAEPRIEELSQDMKKLNVRPVPTLSIDDTTKTEDQTGVDRSRDSSSPSGLLTHTLTNADDSLSRVQSMVDIEKLDPMKLPPFRSLRPHANTADEIGHRGHAHDPLEDQLYLYIGPSTFSGVSSSSDNDGTFVSADDDVPIVSESPGAADVDIYETAYRDEIERIMARAKEEKKEPNVYLTRRVDARLLAISGLAGKWAAKGEEAKNQIKDYTQFSARKARVTEVSRALRQAAREEYERRRQEHREWIAAEKAERARAKEADSCKASTPPPAGAGGEVEENTPTSPNSPGRHSSVWKEQEPNTIERRGRMIQQMRLRVITRHILCIRAAQGVLHKRVDVCDEKKLQAADTSFVAFLVASYSSPLNDHRTYKAHIWEFRV</sequence>
<dbReference type="AlphaFoldDB" id="A0A178CMW6"/>
<reference evidence="6 7" key="1">
    <citation type="submission" date="2016-03" db="EMBL/GenBank/DDBJ databases">
        <title>The draft genome sequence of Fonsecaea nubica causative agent of cutaneous subcutaneous infection in human host.</title>
        <authorList>
            <person name="Costa F."/>
            <person name="Sybren D.H."/>
            <person name="Raittz R.T."/>
            <person name="Weiss V.A."/>
            <person name="Leao A.C."/>
            <person name="Gomes R."/>
            <person name="De Souza E.M."/>
            <person name="Pedrosa F.O."/>
            <person name="Steffens M.B."/>
            <person name="Bombassaro A."/>
            <person name="Tadra-Sfeir M.Z."/>
            <person name="Moreno L.F."/>
            <person name="Najafzadeh M.J."/>
            <person name="Felipe M.S."/>
            <person name="Teixeira M."/>
            <person name="Sun J."/>
            <person name="Xi L."/>
            <person name="Castro M.A."/>
            <person name="Vicente V.A."/>
        </authorList>
    </citation>
    <scope>NUCLEOTIDE SEQUENCE [LARGE SCALE GENOMIC DNA]</scope>
    <source>
        <strain evidence="6 7">CBS 269.64</strain>
    </source>
</reference>
<evidence type="ECO:0000256" key="2">
    <source>
        <dbReference type="ARBA" id="ARBA00022840"/>
    </source>
</evidence>
<comment type="caution">
    <text evidence="6">The sequence shown here is derived from an EMBL/GenBank/DDBJ whole genome shotgun (WGS) entry which is preliminary data.</text>
</comment>
<feature type="binding site" evidence="3">
    <location>
        <position position="135"/>
    </location>
    <ligand>
        <name>ATP</name>
        <dbReference type="ChEBI" id="CHEBI:30616"/>
    </ligand>
</feature>
<evidence type="ECO:0000313" key="6">
    <source>
        <dbReference type="EMBL" id="OAL31158.1"/>
    </source>
</evidence>
<dbReference type="SUPFAM" id="SSF56112">
    <property type="entry name" value="Protein kinase-like (PK-like)"/>
    <property type="match status" value="1"/>
</dbReference>